<dbReference type="Proteomes" id="UP000735302">
    <property type="component" value="Unassembled WGS sequence"/>
</dbReference>
<feature type="compositionally biased region" description="Pro residues" evidence="9">
    <location>
        <begin position="641"/>
        <end position="684"/>
    </location>
</feature>
<feature type="compositionally biased region" description="Gly residues" evidence="9">
    <location>
        <begin position="563"/>
        <end position="585"/>
    </location>
</feature>
<evidence type="ECO:0000313" key="12">
    <source>
        <dbReference type="EMBL" id="GFO07551.1"/>
    </source>
</evidence>
<evidence type="ECO:0000256" key="4">
    <source>
        <dbReference type="ARBA" id="ARBA00022837"/>
    </source>
</evidence>
<dbReference type="InterPro" id="IPR002126">
    <property type="entry name" value="Cadherin-like_dom"/>
</dbReference>
<keyword evidence="13" id="KW-1185">Reference proteome</keyword>
<keyword evidence="6 10" id="KW-1133">Transmembrane helix</keyword>
<protein>
    <submittedName>
        <fullName evidence="12">Protocadherin fat 4</fullName>
    </submittedName>
</protein>
<dbReference type="InterPro" id="IPR050971">
    <property type="entry name" value="Cadherin-domain_protein"/>
</dbReference>
<evidence type="ECO:0000313" key="13">
    <source>
        <dbReference type="Proteomes" id="UP000735302"/>
    </source>
</evidence>
<dbReference type="CDD" id="cd11304">
    <property type="entry name" value="Cadherin_repeat"/>
    <property type="match status" value="1"/>
</dbReference>
<feature type="domain" description="Cadherin" evidence="11">
    <location>
        <begin position="377"/>
        <end position="459"/>
    </location>
</feature>
<evidence type="ECO:0000256" key="5">
    <source>
        <dbReference type="ARBA" id="ARBA00022889"/>
    </source>
</evidence>
<evidence type="ECO:0000256" key="8">
    <source>
        <dbReference type="PROSITE-ProRule" id="PRU00043"/>
    </source>
</evidence>
<evidence type="ECO:0000256" key="6">
    <source>
        <dbReference type="ARBA" id="ARBA00022989"/>
    </source>
</evidence>
<name>A0AAV4AGX6_9GAST</name>
<dbReference type="GO" id="GO:0016020">
    <property type="term" value="C:membrane"/>
    <property type="evidence" value="ECO:0007669"/>
    <property type="project" value="UniProtKB-SubCell"/>
</dbReference>
<dbReference type="AlphaFoldDB" id="A0AAV4AGX6"/>
<keyword evidence="2 10" id="KW-0812">Transmembrane</keyword>
<dbReference type="PROSITE" id="PS50268">
    <property type="entry name" value="CADHERIN_2"/>
    <property type="match status" value="2"/>
</dbReference>
<dbReference type="GO" id="GO:0005509">
    <property type="term" value="F:calcium ion binding"/>
    <property type="evidence" value="ECO:0007669"/>
    <property type="project" value="UniProtKB-UniRule"/>
</dbReference>
<feature type="region of interest" description="Disordered" evidence="9">
    <location>
        <begin position="559"/>
        <end position="586"/>
    </location>
</feature>
<dbReference type="EMBL" id="BLXT01003887">
    <property type="protein sequence ID" value="GFO07551.1"/>
    <property type="molecule type" value="Genomic_DNA"/>
</dbReference>
<keyword evidence="5" id="KW-0130">Cell adhesion</keyword>
<dbReference type="SUPFAM" id="SSF49313">
    <property type="entry name" value="Cadherin-like"/>
    <property type="match status" value="3"/>
</dbReference>
<comment type="subcellular location">
    <subcellularLocation>
        <location evidence="1">Membrane</location>
    </subcellularLocation>
</comment>
<keyword evidence="4 8" id="KW-0106">Calcium</keyword>
<organism evidence="12 13">
    <name type="scientific">Plakobranchus ocellatus</name>
    <dbReference type="NCBI Taxonomy" id="259542"/>
    <lineage>
        <taxon>Eukaryota</taxon>
        <taxon>Metazoa</taxon>
        <taxon>Spiralia</taxon>
        <taxon>Lophotrochozoa</taxon>
        <taxon>Mollusca</taxon>
        <taxon>Gastropoda</taxon>
        <taxon>Heterobranchia</taxon>
        <taxon>Euthyneura</taxon>
        <taxon>Panpulmonata</taxon>
        <taxon>Sacoglossa</taxon>
        <taxon>Placobranchoidea</taxon>
        <taxon>Plakobranchidae</taxon>
        <taxon>Plakobranchus</taxon>
    </lineage>
</organism>
<evidence type="ECO:0000256" key="10">
    <source>
        <dbReference type="SAM" id="Phobius"/>
    </source>
</evidence>
<comment type="caution">
    <text evidence="12">The sequence shown here is derived from an EMBL/GenBank/DDBJ whole genome shotgun (WGS) entry which is preliminary data.</text>
</comment>
<dbReference type="PANTHER" id="PTHR24025">
    <property type="entry name" value="DESMOGLEIN FAMILY MEMBER"/>
    <property type="match status" value="1"/>
</dbReference>
<dbReference type="PANTHER" id="PTHR24025:SF31">
    <property type="entry name" value="NEURAL-CADHERIN"/>
    <property type="match status" value="1"/>
</dbReference>
<evidence type="ECO:0000256" key="1">
    <source>
        <dbReference type="ARBA" id="ARBA00004370"/>
    </source>
</evidence>
<dbReference type="GO" id="GO:0005911">
    <property type="term" value="C:cell-cell junction"/>
    <property type="evidence" value="ECO:0007669"/>
    <property type="project" value="TreeGrafter"/>
</dbReference>
<evidence type="ECO:0000256" key="7">
    <source>
        <dbReference type="ARBA" id="ARBA00023136"/>
    </source>
</evidence>
<feature type="transmembrane region" description="Helical" evidence="10">
    <location>
        <begin position="6"/>
        <end position="24"/>
    </location>
</feature>
<feature type="domain" description="Cadherin" evidence="11">
    <location>
        <begin position="257"/>
        <end position="357"/>
    </location>
</feature>
<dbReference type="GO" id="GO:0007156">
    <property type="term" value="P:homophilic cell adhesion via plasma membrane adhesion molecules"/>
    <property type="evidence" value="ECO:0007669"/>
    <property type="project" value="InterPro"/>
</dbReference>
<reference evidence="12 13" key="1">
    <citation type="journal article" date="2021" name="Elife">
        <title>Chloroplast acquisition without the gene transfer in kleptoplastic sea slugs, Plakobranchus ocellatus.</title>
        <authorList>
            <person name="Maeda T."/>
            <person name="Takahashi S."/>
            <person name="Yoshida T."/>
            <person name="Shimamura S."/>
            <person name="Takaki Y."/>
            <person name="Nagai Y."/>
            <person name="Toyoda A."/>
            <person name="Suzuki Y."/>
            <person name="Arimoto A."/>
            <person name="Ishii H."/>
            <person name="Satoh N."/>
            <person name="Nishiyama T."/>
            <person name="Hasebe M."/>
            <person name="Maruyama T."/>
            <person name="Minagawa J."/>
            <person name="Obokata J."/>
            <person name="Shigenobu S."/>
        </authorList>
    </citation>
    <scope>NUCLEOTIDE SEQUENCE [LARGE SCALE GENOMIC DNA]</scope>
</reference>
<accession>A0AAV4AGX6</accession>
<feature type="transmembrane region" description="Helical" evidence="10">
    <location>
        <begin position="596"/>
        <end position="620"/>
    </location>
</feature>
<keyword evidence="7 10" id="KW-0472">Membrane</keyword>
<evidence type="ECO:0000256" key="9">
    <source>
        <dbReference type="SAM" id="MobiDB-lite"/>
    </source>
</evidence>
<proteinExistence type="predicted"/>
<dbReference type="InterPro" id="IPR015919">
    <property type="entry name" value="Cadherin-like_sf"/>
</dbReference>
<sequence>MADIGFRNWNCFYLATLFVFLILARISNQATDDGILPNLTINIADVELLEKEDARIQLGTGPVVTCEDADGDPVRAYIESIFPTSGCGLTCLQLEPSENDSSDFNLMFQPTESFGTTPSYTMTIACTDDLESAVTNQMAVTIVTNSPPVFIPDTPPFASTDVNGLRTRHDLNYKLYKVETNDPDGDAVFYTMSTNPITEYIEMEYASGQIRASQNLRLLCETKVVASVIANDPNNPAVGPFTVDLNINNNNVRPRITNLDTTVTVDEDVPIGHTVLNFDVRDGKLNDFTYNQLSLTSPGMEAYGVDTNALVTLSELNYERDDQRSAKLYLMVNDGFCQSETYTLDVEINDVPEAPVLSSLEMLIEADEGQINEPHNIFILDEDFNEVHIFSRAGGSAAEFDVDPNSGNIFSVDPVLLGRNQISKVFRVNMRVTDKDGLRSSVYRARVRVWDINDKRPYFTVDPVPFPIAADECMDPGTLLGRVTGRDDDSRYRQNNWIYFGGGGAKFALSADGGIYLTQQCLEGEVYSGMATIADLGITPGPLTGDSIDVLFTCGPCPPPNDGTGGGGGDGDGSGNGNGTSGDGSGSSLFSQPAGLAWFVPAVLGAVAWLALTALFFYWYCPPCSCKRPCASKPKPTRVTPEPPKPTQPNPPKSQRPPLAPPPKAKPPQPPPPPAPAPYPPPTAKPTAIENMPVAEQNLPPANLRLGPPGTYNNAPRHLAGTGSYPLAPAAPPQQAPKGKSCAIL</sequence>
<dbReference type="Gene3D" id="2.60.40.60">
    <property type="entry name" value="Cadherins"/>
    <property type="match status" value="2"/>
</dbReference>
<keyword evidence="3" id="KW-0677">Repeat</keyword>
<feature type="region of interest" description="Disordered" evidence="9">
    <location>
        <begin position="632"/>
        <end position="745"/>
    </location>
</feature>
<gene>
    <name evidence="12" type="ORF">PoB_003405600</name>
</gene>
<evidence type="ECO:0000256" key="3">
    <source>
        <dbReference type="ARBA" id="ARBA00022737"/>
    </source>
</evidence>
<evidence type="ECO:0000256" key="2">
    <source>
        <dbReference type="ARBA" id="ARBA00022692"/>
    </source>
</evidence>
<evidence type="ECO:0000259" key="11">
    <source>
        <dbReference type="PROSITE" id="PS50268"/>
    </source>
</evidence>